<feature type="compositionally biased region" description="Basic residues" evidence="1">
    <location>
        <begin position="132"/>
        <end position="143"/>
    </location>
</feature>
<keyword evidence="5" id="KW-1185">Reference proteome</keyword>
<evidence type="ECO:0000313" key="4">
    <source>
        <dbReference type="EnsemblMetazoa" id="HelroP170411"/>
    </source>
</evidence>
<dbReference type="EnsemblMetazoa" id="HelroT170411">
    <property type="protein sequence ID" value="HelroP170411"/>
    <property type="gene ID" value="HelroG170411"/>
</dbReference>
<feature type="compositionally biased region" description="Basic residues" evidence="1">
    <location>
        <begin position="455"/>
        <end position="466"/>
    </location>
</feature>
<keyword evidence="2" id="KW-0812">Transmembrane</keyword>
<protein>
    <submittedName>
        <fullName evidence="3 4">Uncharacterized protein</fullName>
    </submittedName>
</protein>
<keyword evidence="2" id="KW-1133">Transmembrane helix</keyword>
<dbReference type="CTD" id="20203207"/>
<sequence>MLLFRCACDLLTFYSVVNRETFYEIFFSVGHLSSVDDDRIKFHSDQINGVVMTETTAEPEPKVYIDYIVISVCIAVAVLPQVIGCLVYWFCTKKKQAAPEKKLLKKEIQAEKKRSSASKHGKRQSEDEDKLAKKKKERTKRRLKEKKVMEKYKLLDSNAKRSKKKLNAPHKIDHEFQPILLKSKSDSTISDLTAGSKRLRPFSVRSSSASEISSSTSSMSDSSSVVLQKVADKENEKKVKKIIKNQEFAGSLKVKDNMLPKTLQTSKFKNIVQSAPTLKPCKEIIDSKLEQPRKKVSSAFDQAKMKLVSEKNLEEKDTKNVDKSLKRITPTNLLSQSLHQKASQVLKILRKKHSLVKKKTDMYIVKNIGDTKVPKFDSDGFKTGIILKIPIDSNDKIKQSESDRYKTEMILRSPIELPSQIVPPVDSEEFDAKVFNQSKVKTSTGLTESLNNGNMRKKSRRRRRRASSPGSSQISASIVLSSTKPERNSSYISEKSFRDSVSNFSEIPLIVKNNDCENKIIFGTLSKFSGSKQISKPQSSSAKANNTRLQSFADSRTNSESTGMKSFIGNELRIGITMNNSNKLSDGGLTSLKSAKNVGKSLNIGSKHYNNLSKTSSKRHFNLVKSEKLLSEAKL</sequence>
<feature type="transmembrane region" description="Helical" evidence="2">
    <location>
        <begin position="67"/>
        <end position="91"/>
    </location>
</feature>
<accession>T1F308</accession>
<feature type="region of interest" description="Disordered" evidence="1">
    <location>
        <begin position="202"/>
        <end position="223"/>
    </location>
</feature>
<evidence type="ECO:0000256" key="1">
    <source>
        <dbReference type="SAM" id="MobiDB-lite"/>
    </source>
</evidence>
<evidence type="ECO:0000313" key="3">
    <source>
        <dbReference type="EMBL" id="ESO07111.1"/>
    </source>
</evidence>
<reference evidence="5" key="1">
    <citation type="submission" date="2012-12" db="EMBL/GenBank/DDBJ databases">
        <authorList>
            <person name="Hellsten U."/>
            <person name="Grimwood J."/>
            <person name="Chapman J.A."/>
            <person name="Shapiro H."/>
            <person name="Aerts A."/>
            <person name="Otillar R.P."/>
            <person name="Terry A.Y."/>
            <person name="Boore J.L."/>
            <person name="Simakov O."/>
            <person name="Marletaz F."/>
            <person name="Cho S.-J."/>
            <person name="Edsinger-Gonzales E."/>
            <person name="Havlak P."/>
            <person name="Kuo D.-H."/>
            <person name="Larsson T."/>
            <person name="Lv J."/>
            <person name="Arendt D."/>
            <person name="Savage R."/>
            <person name="Osoegawa K."/>
            <person name="de Jong P."/>
            <person name="Lindberg D.R."/>
            <person name="Seaver E.C."/>
            <person name="Weisblat D.A."/>
            <person name="Putnam N.H."/>
            <person name="Grigoriev I.V."/>
            <person name="Rokhsar D.S."/>
        </authorList>
    </citation>
    <scope>NUCLEOTIDE SEQUENCE</scope>
</reference>
<dbReference type="KEGG" id="hro:HELRODRAFT_170411"/>
<dbReference type="RefSeq" id="XP_009014489.1">
    <property type="nucleotide sequence ID" value="XM_009016241.1"/>
</dbReference>
<feature type="region of interest" description="Disordered" evidence="1">
    <location>
        <begin position="443"/>
        <end position="482"/>
    </location>
</feature>
<feature type="compositionally biased region" description="Low complexity" evidence="1">
    <location>
        <begin position="467"/>
        <end position="482"/>
    </location>
</feature>
<dbReference type="InParanoid" id="T1F308"/>
<dbReference type="EMBL" id="KB096222">
    <property type="protein sequence ID" value="ESO07111.1"/>
    <property type="molecule type" value="Genomic_DNA"/>
</dbReference>
<organism evidence="4 5">
    <name type="scientific">Helobdella robusta</name>
    <name type="common">Californian leech</name>
    <dbReference type="NCBI Taxonomy" id="6412"/>
    <lineage>
        <taxon>Eukaryota</taxon>
        <taxon>Metazoa</taxon>
        <taxon>Spiralia</taxon>
        <taxon>Lophotrochozoa</taxon>
        <taxon>Annelida</taxon>
        <taxon>Clitellata</taxon>
        <taxon>Hirudinea</taxon>
        <taxon>Rhynchobdellida</taxon>
        <taxon>Glossiphoniidae</taxon>
        <taxon>Helobdella</taxon>
    </lineage>
</organism>
<dbReference type="AlphaFoldDB" id="T1F308"/>
<evidence type="ECO:0000313" key="5">
    <source>
        <dbReference type="Proteomes" id="UP000015101"/>
    </source>
</evidence>
<dbReference type="EMBL" id="AMQM01003547">
    <property type="status" value="NOT_ANNOTATED_CDS"/>
    <property type="molecule type" value="Genomic_DNA"/>
</dbReference>
<dbReference type="GeneID" id="20203207"/>
<gene>
    <name evidence="4" type="primary">20203207</name>
    <name evidence="3" type="ORF">HELRODRAFT_170411</name>
</gene>
<feature type="region of interest" description="Disordered" evidence="1">
    <location>
        <begin position="109"/>
        <end position="143"/>
    </location>
</feature>
<proteinExistence type="predicted"/>
<keyword evidence="2" id="KW-0472">Membrane</keyword>
<evidence type="ECO:0000256" key="2">
    <source>
        <dbReference type="SAM" id="Phobius"/>
    </source>
</evidence>
<feature type="compositionally biased region" description="Low complexity" evidence="1">
    <location>
        <begin position="203"/>
        <end position="223"/>
    </location>
</feature>
<dbReference type="Proteomes" id="UP000015101">
    <property type="component" value="Unassembled WGS sequence"/>
</dbReference>
<reference evidence="3 5" key="2">
    <citation type="journal article" date="2013" name="Nature">
        <title>Insights into bilaterian evolution from three spiralian genomes.</title>
        <authorList>
            <person name="Simakov O."/>
            <person name="Marletaz F."/>
            <person name="Cho S.J."/>
            <person name="Edsinger-Gonzales E."/>
            <person name="Havlak P."/>
            <person name="Hellsten U."/>
            <person name="Kuo D.H."/>
            <person name="Larsson T."/>
            <person name="Lv J."/>
            <person name="Arendt D."/>
            <person name="Savage R."/>
            <person name="Osoegawa K."/>
            <person name="de Jong P."/>
            <person name="Grimwood J."/>
            <person name="Chapman J.A."/>
            <person name="Shapiro H."/>
            <person name="Aerts A."/>
            <person name="Otillar R.P."/>
            <person name="Terry A.Y."/>
            <person name="Boore J.L."/>
            <person name="Grigoriev I.V."/>
            <person name="Lindberg D.R."/>
            <person name="Seaver E.C."/>
            <person name="Weisblat D.A."/>
            <person name="Putnam N.H."/>
            <person name="Rokhsar D.S."/>
        </authorList>
    </citation>
    <scope>NUCLEOTIDE SEQUENCE</scope>
</reference>
<reference evidence="4" key="3">
    <citation type="submission" date="2015-06" db="UniProtKB">
        <authorList>
            <consortium name="EnsemblMetazoa"/>
        </authorList>
    </citation>
    <scope>IDENTIFICATION</scope>
</reference>
<feature type="compositionally biased region" description="Polar residues" evidence="1">
    <location>
        <begin position="443"/>
        <end position="454"/>
    </location>
</feature>
<name>T1F308_HELRO</name>
<dbReference type="HOGENOM" id="CLU_431023_0_0_1"/>